<keyword evidence="3" id="KW-1185">Reference proteome</keyword>
<feature type="compositionally biased region" description="Basic and acidic residues" evidence="1">
    <location>
        <begin position="73"/>
        <end position="84"/>
    </location>
</feature>
<protein>
    <submittedName>
        <fullName evidence="2">Uncharacterized protein</fullName>
    </submittedName>
</protein>
<dbReference type="Gramene" id="Mp1g22470.1">
    <property type="protein sequence ID" value="Mp1g22470.1.cds1"/>
    <property type="gene ID" value="Mp1g22470"/>
</dbReference>
<evidence type="ECO:0000313" key="2">
    <source>
        <dbReference type="EMBL" id="PTQ30909.1"/>
    </source>
</evidence>
<feature type="region of interest" description="Disordered" evidence="1">
    <location>
        <begin position="67"/>
        <end position="93"/>
    </location>
</feature>
<evidence type="ECO:0000256" key="1">
    <source>
        <dbReference type="SAM" id="MobiDB-lite"/>
    </source>
</evidence>
<sequence length="93" mass="10962">MISMSRSFCSYEWDVVFQHSRFSTIEISLRWAALAAVFQLPIFLSPQHGIVFWMEWAIHSNSSILRNRSKSKREREDGQDEGREATCYTCERL</sequence>
<organism evidence="2 3">
    <name type="scientific">Marchantia polymorpha</name>
    <name type="common">Common liverwort</name>
    <name type="synonym">Marchantia aquatica</name>
    <dbReference type="NCBI Taxonomy" id="3197"/>
    <lineage>
        <taxon>Eukaryota</taxon>
        <taxon>Viridiplantae</taxon>
        <taxon>Streptophyta</taxon>
        <taxon>Embryophyta</taxon>
        <taxon>Marchantiophyta</taxon>
        <taxon>Marchantiopsida</taxon>
        <taxon>Marchantiidae</taxon>
        <taxon>Marchantiales</taxon>
        <taxon>Marchantiaceae</taxon>
        <taxon>Marchantia</taxon>
    </lineage>
</organism>
<dbReference type="Proteomes" id="UP000244005">
    <property type="component" value="Unassembled WGS sequence"/>
</dbReference>
<accession>A0A2R6WAN3</accession>
<proteinExistence type="predicted"/>
<dbReference type="EMBL" id="KZ772790">
    <property type="protein sequence ID" value="PTQ30909.1"/>
    <property type="molecule type" value="Genomic_DNA"/>
</dbReference>
<name>A0A2R6WAN3_MARPO</name>
<dbReference type="AlphaFoldDB" id="A0A2R6WAN3"/>
<gene>
    <name evidence="2" type="ORF">MARPO_0118s0040</name>
</gene>
<reference evidence="3" key="1">
    <citation type="journal article" date="2017" name="Cell">
        <title>Insights into land plant evolution garnered from the Marchantia polymorpha genome.</title>
        <authorList>
            <person name="Bowman J.L."/>
            <person name="Kohchi T."/>
            <person name="Yamato K.T."/>
            <person name="Jenkins J."/>
            <person name="Shu S."/>
            <person name="Ishizaki K."/>
            <person name="Yamaoka S."/>
            <person name="Nishihama R."/>
            <person name="Nakamura Y."/>
            <person name="Berger F."/>
            <person name="Adam C."/>
            <person name="Aki S.S."/>
            <person name="Althoff F."/>
            <person name="Araki T."/>
            <person name="Arteaga-Vazquez M.A."/>
            <person name="Balasubrmanian S."/>
            <person name="Barry K."/>
            <person name="Bauer D."/>
            <person name="Boehm C.R."/>
            <person name="Briginshaw L."/>
            <person name="Caballero-Perez J."/>
            <person name="Catarino B."/>
            <person name="Chen F."/>
            <person name="Chiyoda S."/>
            <person name="Chovatia M."/>
            <person name="Davies K.M."/>
            <person name="Delmans M."/>
            <person name="Demura T."/>
            <person name="Dierschke T."/>
            <person name="Dolan L."/>
            <person name="Dorantes-Acosta A.E."/>
            <person name="Eklund D.M."/>
            <person name="Florent S.N."/>
            <person name="Flores-Sandoval E."/>
            <person name="Fujiyama A."/>
            <person name="Fukuzawa H."/>
            <person name="Galik B."/>
            <person name="Grimanelli D."/>
            <person name="Grimwood J."/>
            <person name="Grossniklaus U."/>
            <person name="Hamada T."/>
            <person name="Haseloff J."/>
            <person name="Hetherington A.J."/>
            <person name="Higo A."/>
            <person name="Hirakawa Y."/>
            <person name="Hundley H.N."/>
            <person name="Ikeda Y."/>
            <person name="Inoue K."/>
            <person name="Inoue S.I."/>
            <person name="Ishida S."/>
            <person name="Jia Q."/>
            <person name="Kakita M."/>
            <person name="Kanazawa T."/>
            <person name="Kawai Y."/>
            <person name="Kawashima T."/>
            <person name="Kennedy M."/>
            <person name="Kinose K."/>
            <person name="Kinoshita T."/>
            <person name="Kohara Y."/>
            <person name="Koide E."/>
            <person name="Komatsu K."/>
            <person name="Kopischke S."/>
            <person name="Kubo M."/>
            <person name="Kyozuka J."/>
            <person name="Lagercrantz U."/>
            <person name="Lin S.S."/>
            <person name="Lindquist E."/>
            <person name="Lipzen A.M."/>
            <person name="Lu C.W."/>
            <person name="De Luna E."/>
            <person name="Martienssen R.A."/>
            <person name="Minamino N."/>
            <person name="Mizutani M."/>
            <person name="Mizutani M."/>
            <person name="Mochizuki N."/>
            <person name="Monte I."/>
            <person name="Mosher R."/>
            <person name="Nagasaki H."/>
            <person name="Nakagami H."/>
            <person name="Naramoto S."/>
            <person name="Nishitani K."/>
            <person name="Ohtani M."/>
            <person name="Okamoto T."/>
            <person name="Okumura M."/>
            <person name="Phillips J."/>
            <person name="Pollak B."/>
            <person name="Reinders A."/>
            <person name="Rovekamp M."/>
            <person name="Sano R."/>
            <person name="Sawa S."/>
            <person name="Schmid M.W."/>
            <person name="Shirakawa M."/>
            <person name="Solano R."/>
            <person name="Spunde A."/>
            <person name="Suetsugu N."/>
            <person name="Sugano S."/>
            <person name="Sugiyama A."/>
            <person name="Sun R."/>
            <person name="Suzuki Y."/>
            <person name="Takenaka M."/>
            <person name="Takezawa D."/>
            <person name="Tomogane H."/>
            <person name="Tsuzuki M."/>
            <person name="Ueda T."/>
            <person name="Umeda M."/>
            <person name="Ward J.M."/>
            <person name="Watanabe Y."/>
            <person name="Yazaki K."/>
            <person name="Yokoyama R."/>
            <person name="Yoshitake Y."/>
            <person name="Yotsui I."/>
            <person name="Zachgo S."/>
            <person name="Schmutz J."/>
        </authorList>
    </citation>
    <scope>NUCLEOTIDE SEQUENCE [LARGE SCALE GENOMIC DNA]</scope>
    <source>
        <strain evidence="3">Tak-1</strain>
    </source>
</reference>
<evidence type="ECO:0000313" key="3">
    <source>
        <dbReference type="Proteomes" id="UP000244005"/>
    </source>
</evidence>